<feature type="transmembrane region" description="Helical" evidence="1">
    <location>
        <begin position="42"/>
        <end position="67"/>
    </location>
</feature>
<reference evidence="2 3" key="1">
    <citation type="submission" date="2018-09" db="EMBL/GenBank/DDBJ databases">
        <title>Genome sequencing of strain 2DFW10M-5.</title>
        <authorList>
            <person name="Heo J."/>
            <person name="Kim S.-J."/>
            <person name="Kwon S.-W."/>
        </authorList>
    </citation>
    <scope>NUCLEOTIDE SEQUENCE [LARGE SCALE GENOMIC DNA]</scope>
    <source>
        <strain evidence="2 3">2DFW10M-5</strain>
    </source>
</reference>
<evidence type="ECO:0008006" key="4">
    <source>
        <dbReference type="Google" id="ProtNLM"/>
    </source>
</evidence>
<keyword evidence="1" id="KW-0812">Transmembrane</keyword>
<dbReference type="OrthoDB" id="3723842at2"/>
<accession>A0A387BRS4</accession>
<evidence type="ECO:0000313" key="2">
    <source>
        <dbReference type="EMBL" id="AYG03759.1"/>
    </source>
</evidence>
<feature type="transmembrane region" description="Helical" evidence="1">
    <location>
        <begin position="73"/>
        <end position="90"/>
    </location>
</feature>
<evidence type="ECO:0000313" key="3">
    <source>
        <dbReference type="Proteomes" id="UP000275069"/>
    </source>
</evidence>
<gene>
    <name evidence="2" type="ORF">D7I44_09570</name>
</gene>
<protein>
    <recommendedName>
        <fullName evidence="4">Esterase</fullName>
    </recommendedName>
</protein>
<dbReference type="InterPro" id="IPR050583">
    <property type="entry name" value="Mycobacterial_A85_antigen"/>
</dbReference>
<dbReference type="Pfam" id="PF00756">
    <property type="entry name" value="Esterase"/>
    <property type="match status" value="1"/>
</dbReference>
<dbReference type="PANTHER" id="PTHR48098:SF1">
    <property type="entry name" value="DIACYLGLYCEROL ACYLTRANSFERASE_MYCOLYLTRANSFERASE AG85A"/>
    <property type="match status" value="1"/>
</dbReference>
<dbReference type="KEGG" id="gry:D7I44_09570"/>
<keyword evidence="1" id="KW-0472">Membrane</keyword>
<feature type="transmembrane region" description="Helical" evidence="1">
    <location>
        <begin position="12"/>
        <end position="30"/>
    </location>
</feature>
<dbReference type="InterPro" id="IPR000801">
    <property type="entry name" value="Esterase-like"/>
</dbReference>
<keyword evidence="1" id="KW-1133">Transmembrane helix</keyword>
<dbReference type="PANTHER" id="PTHR48098">
    <property type="entry name" value="ENTEROCHELIN ESTERASE-RELATED"/>
    <property type="match status" value="1"/>
</dbReference>
<keyword evidence="3" id="KW-1185">Reference proteome</keyword>
<dbReference type="Gene3D" id="3.40.50.1820">
    <property type="entry name" value="alpha/beta hydrolase"/>
    <property type="match status" value="1"/>
</dbReference>
<dbReference type="InterPro" id="IPR029058">
    <property type="entry name" value="AB_hydrolase_fold"/>
</dbReference>
<dbReference type="AlphaFoldDB" id="A0A387BRS4"/>
<sequence>MLESLPLVSGPLPALALAAAIGAVLGTLAWRRRTVLRRQLLIGVPIALGATAALALVASGLGAASLGIPPSCYAGAGLILLALALGVVGWRRLGAGQRAVAVIAVVLTTLSAGLQLNLQFQYLPTVGALFGVDSQHETTERALDKLRGAGAGDAGLGYTVQIAIPGTTSKFRARDAYVWLPPEWFSHPAVKLPVIEMLAGVPGGPVDWTRSGAADQTAQAFAGAHGGVAPILVMPDATGAETVDTECVNSALGNAETYLTADVPEFVEKRFGAAAGAASWAVAGLSAGGACAIMLALRHPDRYSAFADYSGLEGPTVGDTMEPAQTTQQLFGGSTAEYDAHQPAMLLREGSFPGMGGWFETGAADPGPLAAQRELAPLASSAGISTCTAVIPNAGHSFGTWTEAFRDSLPWLAGRLRLTAEPSSTAPAMCA</sequence>
<evidence type="ECO:0000256" key="1">
    <source>
        <dbReference type="SAM" id="Phobius"/>
    </source>
</evidence>
<organism evidence="2 3">
    <name type="scientific">Gryllotalpicola protaetiae</name>
    <dbReference type="NCBI Taxonomy" id="2419771"/>
    <lineage>
        <taxon>Bacteria</taxon>
        <taxon>Bacillati</taxon>
        <taxon>Actinomycetota</taxon>
        <taxon>Actinomycetes</taxon>
        <taxon>Micrococcales</taxon>
        <taxon>Microbacteriaceae</taxon>
        <taxon>Gryllotalpicola</taxon>
    </lineage>
</organism>
<proteinExistence type="predicted"/>
<dbReference type="GO" id="GO:0016747">
    <property type="term" value="F:acyltransferase activity, transferring groups other than amino-acyl groups"/>
    <property type="evidence" value="ECO:0007669"/>
    <property type="project" value="TreeGrafter"/>
</dbReference>
<dbReference type="RefSeq" id="WP_120789292.1">
    <property type="nucleotide sequence ID" value="NZ_CP032624.1"/>
</dbReference>
<dbReference type="Proteomes" id="UP000275069">
    <property type="component" value="Chromosome"/>
</dbReference>
<name>A0A387BRS4_9MICO</name>
<dbReference type="SUPFAM" id="SSF53474">
    <property type="entry name" value="alpha/beta-Hydrolases"/>
    <property type="match status" value="1"/>
</dbReference>
<dbReference type="EMBL" id="CP032624">
    <property type="protein sequence ID" value="AYG03759.1"/>
    <property type="molecule type" value="Genomic_DNA"/>
</dbReference>
<feature type="transmembrane region" description="Helical" evidence="1">
    <location>
        <begin position="99"/>
        <end position="118"/>
    </location>
</feature>